<keyword evidence="3" id="KW-1185">Reference proteome</keyword>
<feature type="domain" description="ISXO2-like transposase" evidence="1">
    <location>
        <begin position="128"/>
        <end position="267"/>
    </location>
</feature>
<dbReference type="EMBL" id="JACRUL010000018">
    <property type="protein sequence ID" value="MBC5844602.1"/>
    <property type="molecule type" value="Genomic_DNA"/>
</dbReference>
<dbReference type="NCBIfam" id="NF033547">
    <property type="entry name" value="transpos_IS1595"/>
    <property type="match status" value="1"/>
</dbReference>
<dbReference type="AlphaFoldDB" id="A0A923SFH1"/>
<protein>
    <submittedName>
        <fullName evidence="2">IS1595 family transposase</fullName>
    </submittedName>
</protein>
<evidence type="ECO:0000259" key="1">
    <source>
        <dbReference type="SMART" id="SM01126"/>
    </source>
</evidence>
<name>A0A923SFH1_9FLAO</name>
<dbReference type="Pfam" id="PF12762">
    <property type="entry name" value="DDE_Tnp_IS1595"/>
    <property type="match status" value="1"/>
</dbReference>
<evidence type="ECO:0000313" key="3">
    <source>
        <dbReference type="Proteomes" id="UP000641454"/>
    </source>
</evidence>
<organism evidence="2 3">
    <name type="scientific">Flavobacterium muglaense</name>
    <dbReference type="NCBI Taxonomy" id="2764716"/>
    <lineage>
        <taxon>Bacteria</taxon>
        <taxon>Pseudomonadati</taxon>
        <taxon>Bacteroidota</taxon>
        <taxon>Flavobacteriia</taxon>
        <taxon>Flavobacteriales</taxon>
        <taxon>Flavobacteriaceae</taxon>
        <taxon>Flavobacterium</taxon>
    </lineage>
</organism>
<accession>A0A923SFH1</accession>
<sequence>MKIFKGQNLIEFSKRFKTDQDCREYLSEIKWSERYVCRKCSHTKSQIRKDFARTCNICSDTESAMANTLFHKVKFGLKKAFFICFEMSTSTKSLSASQTAVRFGVHERTARLFMHKVREAMKSSGDFPMTGVVNVDEYVVGGYEEGKPGRSYDSTKKKAVCAVELTDDGKVKRFYTFQIPDYSSKSLRKMFEKHIGKDARITTDKWKGYNPIAKDFDLTQILSDKGSKFKALHIMIHQVKSWIRTTYSWVSESNINRYFDEFCYRINRSQTKETIFNNLIKRMVKSDNITHQKIICA</sequence>
<reference evidence="2 3" key="1">
    <citation type="submission" date="2020-08" db="EMBL/GenBank/DDBJ databases">
        <title>Description of novel Flavobacterium F-392 isolate.</title>
        <authorList>
            <person name="Saticioglu I.B."/>
            <person name="Duman M."/>
            <person name="Altun S."/>
        </authorList>
    </citation>
    <scope>NUCLEOTIDE SEQUENCE [LARGE SCALE GENOMIC DNA]</scope>
    <source>
        <strain evidence="2 3">F-392</strain>
    </source>
</reference>
<gene>
    <name evidence="2" type="ORF">H8R25_09150</name>
</gene>
<dbReference type="SMART" id="SM01126">
    <property type="entry name" value="DDE_Tnp_IS1595"/>
    <property type="match status" value="1"/>
</dbReference>
<comment type="caution">
    <text evidence="2">The sequence shown here is derived from an EMBL/GenBank/DDBJ whole genome shotgun (WGS) entry which is preliminary data.</text>
</comment>
<dbReference type="RefSeq" id="WP_187018267.1">
    <property type="nucleotide sequence ID" value="NZ_JACRUK010000018.1"/>
</dbReference>
<dbReference type="Proteomes" id="UP000641454">
    <property type="component" value="Unassembled WGS sequence"/>
</dbReference>
<evidence type="ECO:0000313" key="2">
    <source>
        <dbReference type="EMBL" id="MBC5844602.1"/>
    </source>
</evidence>
<dbReference type="InterPro" id="IPR024445">
    <property type="entry name" value="Tnp_ISXO2-like"/>
</dbReference>
<proteinExistence type="predicted"/>